<dbReference type="InterPro" id="IPR049312">
    <property type="entry name" value="GIDA_C_N"/>
</dbReference>
<dbReference type="HAMAP" id="MF_00129">
    <property type="entry name" value="MnmG_GidA"/>
    <property type="match status" value="1"/>
</dbReference>
<evidence type="ECO:0000256" key="9">
    <source>
        <dbReference type="ARBA" id="ARBA00025948"/>
    </source>
</evidence>
<dbReference type="NCBIfam" id="TIGR00136">
    <property type="entry name" value="mnmG_gidA"/>
    <property type="match status" value="1"/>
</dbReference>
<evidence type="ECO:0000256" key="5">
    <source>
        <dbReference type="ARBA" id="ARBA00022630"/>
    </source>
</evidence>
<comment type="similarity">
    <text evidence="3 11">Belongs to the MnmG family.</text>
</comment>
<dbReference type="InterPro" id="IPR044920">
    <property type="entry name" value="MnmG_C_subdom_sf"/>
</dbReference>
<dbReference type="SMART" id="SM01228">
    <property type="entry name" value="GIDA_assoc_3"/>
    <property type="match status" value="1"/>
</dbReference>
<dbReference type="FunFam" id="1.10.150.570:FF:000001">
    <property type="entry name" value="tRNA uridine 5-carboxymethylaminomethyl modification enzyme MnmG"/>
    <property type="match status" value="1"/>
</dbReference>
<dbReference type="RefSeq" id="WP_148951836.1">
    <property type="nucleotide sequence ID" value="NZ_CP043312.1"/>
</dbReference>
<reference evidence="13 14" key="1">
    <citation type="submission" date="2019-08" db="EMBL/GenBank/DDBJ databases">
        <title>Highly reduced genomes of protist endosymbionts show evolutionary convergence.</title>
        <authorList>
            <person name="George E."/>
            <person name="Husnik F."/>
            <person name="Tashyreva D."/>
            <person name="Prokopchuk G."/>
            <person name="Horak A."/>
            <person name="Kwong W.K."/>
            <person name="Lukes J."/>
            <person name="Keeling P.J."/>
        </authorList>
    </citation>
    <scope>NUCLEOTIDE SEQUENCE [LARGE SCALE GENOMIC DNA]</scope>
    <source>
        <strain evidence="13">1621</strain>
    </source>
</reference>
<keyword evidence="14" id="KW-1185">Reference proteome</keyword>
<protein>
    <recommendedName>
        <fullName evidence="4 11">tRNA uridine 5-carboxymethylaminomethyl modification enzyme MnmG</fullName>
    </recommendedName>
    <alternativeName>
        <fullName evidence="10 11">Glucose-inhibited division protein A</fullName>
    </alternativeName>
</protein>
<dbReference type="Gene3D" id="1.10.150.570">
    <property type="entry name" value="GidA associated domain, C-terminal subdomain"/>
    <property type="match status" value="1"/>
</dbReference>
<keyword evidence="7 11" id="KW-0274">FAD</keyword>
<dbReference type="EMBL" id="CP043312">
    <property type="protein sequence ID" value="QEK39475.1"/>
    <property type="molecule type" value="Genomic_DNA"/>
</dbReference>
<dbReference type="GO" id="GO:0030488">
    <property type="term" value="P:tRNA methylation"/>
    <property type="evidence" value="ECO:0007669"/>
    <property type="project" value="TreeGrafter"/>
</dbReference>
<evidence type="ECO:0000313" key="14">
    <source>
        <dbReference type="Proteomes" id="UP000323844"/>
    </source>
</evidence>
<dbReference type="Proteomes" id="UP000323844">
    <property type="component" value="Chromosome"/>
</dbReference>
<feature type="binding site" evidence="11">
    <location>
        <position position="368"/>
    </location>
    <ligand>
        <name>FAD</name>
        <dbReference type="ChEBI" id="CHEBI:57692"/>
    </ligand>
</feature>
<dbReference type="AlphaFoldDB" id="A0A5C0UH57"/>
<dbReference type="GO" id="GO:0002098">
    <property type="term" value="P:tRNA wobble uridine modification"/>
    <property type="evidence" value="ECO:0007669"/>
    <property type="project" value="InterPro"/>
</dbReference>
<comment type="subunit">
    <text evidence="9 11">Homodimer. Heterotetramer of two MnmE and two MnmG subunits.</text>
</comment>
<dbReference type="Pfam" id="PF13932">
    <property type="entry name" value="SAM_GIDA_C"/>
    <property type="match status" value="1"/>
</dbReference>
<comment type="function">
    <text evidence="2 11">NAD-binding protein involved in the addition of a carboxymethylaminomethyl (cmnm) group at the wobble position (U34) of certain tRNAs, forming tRNA-cmnm(5)s(2)U34.</text>
</comment>
<feature type="domain" description="tRNA uridine 5-carboxymethylaminomethyl modification enzyme C-terminal subdomain" evidence="12">
    <location>
        <begin position="535"/>
        <end position="606"/>
    </location>
</feature>
<dbReference type="Gene3D" id="1.10.10.1800">
    <property type="entry name" value="tRNA uridine 5-carboxymethylaminomethyl modification enzyme MnmG/GidA"/>
    <property type="match status" value="1"/>
</dbReference>
<dbReference type="Pfam" id="PF01134">
    <property type="entry name" value="GIDA"/>
    <property type="match status" value="1"/>
</dbReference>
<feature type="binding site" evidence="11">
    <location>
        <position position="179"/>
    </location>
    <ligand>
        <name>FAD</name>
        <dbReference type="ChEBI" id="CHEBI:57692"/>
    </ligand>
</feature>
<dbReference type="PANTHER" id="PTHR11806:SF0">
    <property type="entry name" value="PROTEIN MTO1 HOMOLOG, MITOCHONDRIAL"/>
    <property type="match status" value="1"/>
</dbReference>
<evidence type="ECO:0000256" key="2">
    <source>
        <dbReference type="ARBA" id="ARBA00003717"/>
    </source>
</evidence>
<dbReference type="InterPro" id="IPR002218">
    <property type="entry name" value="MnmG-rel"/>
</dbReference>
<keyword evidence="6 11" id="KW-0819">tRNA processing</keyword>
<evidence type="ECO:0000256" key="1">
    <source>
        <dbReference type="ARBA" id="ARBA00001974"/>
    </source>
</evidence>
<dbReference type="GO" id="GO:0005829">
    <property type="term" value="C:cytosol"/>
    <property type="evidence" value="ECO:0007669"/>
    <property type="project" value="TreeGrafter"/>
</dbReference>
<dbReference type="InterPro" id="IPR004416">
    <property type="entry name" value="MnmG"/>
</dbReference>
<dbReference type="InterPro" id="IPR020595">
    <property type="entry name" value="MnmG-rel_CS"/>
</dbReference>
<comment type="subcellular location">
    <subcellularLocation>
        <location evidence="11">Cytoplasm</location>
    </subcellularLocation>
</comment>
<dbReference type="OrthoDB" id="9815560at2"/>
<comment type="cofactor">
    <cofactor evidence="1 11">
        <name>FAD</name>
        <dbReference type="ChEBI" id="CHEBI:57692"/>
    </cofactor>
</comment>
<dbReference type="InterPro" id="IPR047001">
    <property type="entry name" value="MnmG_C_subdom"/>
</dbReference>
<dbReference type="KEGG" id="snay:FZC37_00785"/>
<dbReference type="Gene3D" id="3.50.50.60">
    <property type="entry name" value="FAD/NAD(P)-binding domain"/>
    <property type="match status" value="2"/>
</dbReference>
<dbReference type="PANTHER" id="PTHR11806">
    <property type="entry name" value="GLUCOSE INHIBITED DIVISION PROTEIN A"/>
    <property type="match status" value="1"/>
</dbReference>
<dbReference type="Pfam" id="PF21680">
    <property type="entry name" value="GIDA_C_1st"/>
    <property type="match status" value="1"/>
</dbReference>
<evidence type="ECO:0000256" key="8">
    <source>
        <dbReference type="ARBA" id="ARBA00023027"/>
    </source>
</evidence>
<dbReference type="PROSITE" id="PS01281">
    <property type="entry name" value="GIDA_2"/>
    <property type="match status" value="1"/>
</dbReference>
<dbReference type="InterPro" id="IPR040131">
    <property type="entry name" value="MnmG_N"/>
</dbReference>
<dbReference type="InterPro" id="IPR026904">
    <property type="entry name" value="MnmG_C"/>
</dbReference>
<feature type="binding site" evidence="11">
    <location>
        <begin position="12"/>
        <end position="17"/>
    </location>
    <ligand>
        <name>FAD</name>
        <dbReference type="ChEBI" id="CHEBI:57692"/>
    </ligand>
</feature>
<gene>
    <name evidence="11 13" type="primary">mnmG</name>
    <name evidence="11" type="synonym">gidA</name>
    <name evidence="13" type="ORF">FZC37_00785</name>
</gene>
<evidence type="ECO:0000256" key="7">
    <source>
        <dbReference type="ARBA" id="ARBA00022827"/>
    </source>
</evidence>
<organism evidence="13 14">
    <name type="scientific">Candidatus Sneabacter namystus</name>
    <dbReference type="NCBI Taxonomy" id="2601646"/>
    <lineage>
        <taxon>Bacteria</taxon>
        <taxon>Pseudomonadati</taxon>
        <taxon>Pseudomonadota</taxon>
        <taxon>Alphaproteobacteria</taxon>
        <taxon>Rickettsiales</taxon>
        <taxon>Rickettsiaceae</taxon>
        <taxon>Rickettsieae</taxon>
        <taxon>Candidatus Sneabacter</taxon>
    </lineage>
</organism>
<name>A0A5C0UH57_9RICK</name>
<dbReference type="GO" id="GO:0050660">
    <property type="term" value="F:flavin adenine dinucleotide binding"/>
    <property type="evidence" value="ECO:0007669"/>
    <property type="project" value="UniProtKB-UniRule"/>
</dbReference>
<evidence type="ECO:0000256" key="11">
    <source>
        <dbReference type="HAMAP-Rule" id="MF_00129"/>
    </source>
</evidence>
<dbReference type="FunFam" id="3.50.50.60:FF:000002">
    <property type="entry name" value="tRNA uridine 5-carboxymethylaminomethyl modification enzyme MnmG"/>
    <property type="match status" value="1"/>
</dbReference>
<evidence type="ECO:0000256" key="3">
    <source>
        <dbReference type="ARBA" id="ARBA00007653"/>
    </source>
</evidence>
<keyword evidence="5 11" id="KW-0285">Flavoprotein</keyword>
<evidence type="ECO:0000256" key="10">
    <source>
        <dbReference type="ARBA" id="ARBA00031800"/>
    </source>
</evidence>
<accession>A0A5C0UH57</accession>
<comment type="caution">
    <text evidence="11">Lacks conserved residue(s) required for the propagation of feature annotation.</text>
</comment>
<sequence>MIESDFDVIVIGAGHAGCEAAAAAARIGANTLLITPRQSDLGQMSCNPSIGGIGKGTIVKEVDALDGIMGVAIDQAGIHYKMLNESRGPAVWGPRAQADRQLYAHAVTKLLKQQKGLKILFSKVEDIIVKNDTVKAVKLFDNSVINAKSVVLCTGTFLSGVVCIGKQSKPLGRINEEATYGLSKTLKEYNFALGRLFTGTPPRLDKNTINYDKITPQQGDEIPRPFSYLNNVIHVPQIDCHITHTNEKTHEIIKNNIQKSGVRLYKIDSIAPRYCPSIQEKVVRFANKTAHQIFLEPEGLSTNVVYPNGISNSLPEEIQLLFLRTIKGLENVSMITPGYAVEYDFVNPTELRQSLETKKISRLFFAGQINGTTGYEEAAGQGIIAGINAALIVKNQPPFIIDRTQAYIGVMIDDLVTQGVQEPYRMFTSRSEYRISIRQDNADARLSPLADAIKCIGKERKQHFERKMKTMNTLRQLLSQTTVKCTTDSALQNHAPTSAYTMLSRSHYHAEDVLAVMPQLDKNDLSIVKSLEIEAKYEPYLKRQNQEIEMLRKEDLCKIPHDIDFLSLESISTEIKEKLSIHKPNTIKEAKMIEGITPSAIIALILHIKQLSKKSKNSYVC</sequence>
<dbReference type="InterPro" id="IPR036188">
    <property type="entry name" value="FAD/NAD-bd_sf"/>
</dbReference>
<evidence type="ECO:0000256" key="4">
    <source>
        <dbReference type="ARBA" id="ARBA00020461"/>
    </source>
</evidence>
<proteinExistence type="inferred from homology"/>
<dbReference type="SUPFAM" id="SSF51905">
    <property type="entry name" value="FAD/NAD(P)-binding domain"/>
    <property type="match status" value="1"/>
</dbReference>
<evidence type="ECO:0000256" key="6">
    <source>
        <dbReference type="ARBA" id="ARBA00022694"/>
    </source>
</evidence>
<keyword evidence="8 11" id="KW-0520">NAD</keyword>
<feature type="binding site" evidence="11">
    <location>
        <position position="124"/>
    </location>
    <ligand>
        <name>FAD</name>
        <dbReference type="ChEBI" id="CHEBI:57692"/>
    </ligand>
</feature>
<evidence type="ECO:0000259" key="12">
    <source>
        <dbReference type="SMART" id="SM01228"/>
    </source>
</evidence>
<evidence type="ECO:0000313" key="13">
    <source>
        <dbReference type="EMBL" id="QEK39475.1"/>
    </source>
</evidence>
<keyword evidence="11" id="KW-0963">Cytoplasm</keyword>